<dbReference type="CDD" id="cd06558">
    <property type="entry name" value="crotonase-like"/>
    <property type="match status" value="1"/>
</dbReference>
<dbReference type="Pfam" id="PF00378">
    <property type="entry name" value="ECH_1"/>
    <property type="match status" value="1"/>
</dbReference>
<dbReference type="Proteomes" id="UP000470404">
    <property type="component" value="Unassembled WGS sequence"/>
</dbReference>
<evidence type="ECO:0000256" key="4">
    <source>
        <dbReference type="ARBA" id="ARBA00023717"/>
    </source>
</evidence>
<protein>
    <submittedName>
        <fullName evidence="6">Enoyl-CoA hydratase</fullName>
    </submittedName>
</protein>
<reference evidence="6 7" key="1">
    <citation type="submission" date="2020-01" db="EMBL/GenBank/DDBJ databases">
        <title>Insect and environment-associated Actinomycetes.</title>
        <authorList>
            <person name="Currrie C."/>
            <person name="Chevrette M."/>
            <person name="Carlson C."/>
            <person name="Stubbendieck R."/>
            <person name="Wendt-Pienkowski E."/>
        </authorList>
    </citation>
    <scope>NUCLEOTIDE SEQUENCE [LARGE SCALE GENOMIC DNA]</scope>
    <source>
        <strain evidence="6 7">SID8386</strain>
    </source>
</reference>
<sequence length="261" mass="27473">MSELKAGPVLTDEVGDGVFQVTVNRPGRRNALNIEVKDRIADAVAALDADPEAKAIVITGAGGAFVAGTDVAEMQALTPVEHTLRATDRMFTVLRGCATPLIAAVEGYALGGGCELAMCCDIIVASEQARFGQPEIRLGVIPGAGGTQRLLRTIGRYQTMRLLLSGESLPAADAHTFGLVSELAPEGEALARATALAANIAAMPPLAVAAVKEVVKAGADVPLDTALLLERKAFQILFDSQDQKEGMRAFVEKRRPEYHGR</sequence>
<comment type="catalytic activity">
    <reaction evidence="3">
        <text>a (3S)-3-hydroxyacyl-CoA = a (2E)-enoyl-CoA + H2O</text>
        <dbReference type="Rhea" id="RHEA:16105"/>
        <dbReference type="ChEBI" id="CHEBI:15377"/>
        <dbReference type="ChEBI" id="CHEBI:57318"/>
        <dbReference type="ChEBI" id="CHEBI:58856"/>
        <dbReference type="EC" id="4.2.1.17"/>
    </reaction>
</comment>
<dbReference type="InterPro" id="IPR018376">
    <property type="entry name" value="Enoyl-CoA_hyd/isom_CS"/>
</dbReference>
<dbReference type="InterPro" id="IPR001753">
    <property type="entry name" value="Enoyl-CoA_hydra/iso"/>
</dbReference>
<evidence type="ECO:0000256" key="1">
    <source>
        <dbReference type="ARBA" id="ARBA00005254"/>
    </source>
</evidence>
<keyword evidence="2" id="KW-0456">Lyase</keyword>
<evidence type="ECO:0000256" key="5">
    <source>
        <dbReference type="RuleBase" id="RU003707"/>
    </source>
</evidence>
<organism evidence="6 7">
    <name type="scientific">Amycolatopsis rubida</name>
    <dbReference type="NCBI Taxonomy" id="112413"/>
    <lineage>
        <taxon>Bacteria</taxon>
        <taxon>Bacillati</taxon>
        <taxon>Actinomycetota</taxon>
        <taxon>Actinomycetes</taxon>
        <taxon>Pseudonocardiales</taxon>
        <taxon>Pseudonocardiaceae</taxon>
        <taxon>Amycolatopsis</taxon>
    </lineage>
</organism>
<evidence type="ECO:0000256" key="3">
    <source>
        <dbReference type="ARBA" id="ARBA00023709"/>
    </source>
</evidence>
<dbReference type="EMBL" id="JAAGNC010000189">
    <property type="protein sequence ID" value="NEC61117.1"/>
    <property type="molecule type" value="Genomic_DNA"/>
</dbReference>
<dbReference type="NCBIfam" id="NF006007">
    <property type="entry name" value="PRK08138.1"/>
    <property type="match status" value="1"/>
</dbReference>
<dbReference type="PANTHER" id="PTHR11941:SF54">
    <property type="entry name" value="ENOYL-COA HYDRATASE, MITOCHONDRIAL"/>
    <property type="match status" value="1"/>
</dbReference>
<evidence type="ECO:0000313" key="6">
    <source>
        <dbReference type="EMBL" id="NEC61117.1"/>
    </source>
</evidence>
<dbReference type="Gene3D" id="3.90.226.10">
    <property type="entry name" value="2-enoyl-CoA Hydratase, Chain A, domain 1"/>
    <property type="match status" value="1"/>
</dbReference>
<comment type="caution">
    <text evidence="6">The sequence shown here is derived from an EMBL/GenBank/DDBJ whole genome shotgun (WGS) entry which is preliminary data.</text>
</comment>
<dbReference type="InterPro" id="IPR014748">
    <property type="entry name" value="Enoyl-CoA_hydra_C"/>
</dbReference>
<evidence type="ECO:0000256" key="2">
    <source>
        <dbReference type="ARBA" id="ARBA00023239"/>
    </source>
</evidence>
<proteinExistence type="inferred from homology"/>
<dbReference type="SUPFAM" id="SSF52096">
    <property type="entry name" value="ClpP/crotonase"/>
    <property type="match status" value="1"/>
</dbReference>
<comment type="catalytic activity">
    <reaction evidence="4">
        <text>a 4-saturated-(3S)-3-hydroxyacyl-CoA = a (3E)-enoyl-CoA + H2O</text>
        <dbReference type="Rhea" id="RHEA:20724"/>
        <dbReference type="ChEBI" id="CHEBI:15377"/>
        <dbReference type="ChEBI" id="CHEBI:58521"/>
        <dbReference type="ChEBI" id="CHEBI:137480"/>
        <dbReference type="EC" id="4.2.1.17"/>
    </reaction>
</comment>
<evidence type="ECO:0000313" key="7">
    <source>
        <dbReference type="Proteomes" id="UP000470404"/>
    </source>
</evidence>
<accession>A0ABX0BZV4</accession>
<dbReference type="Gene3D" id="1.10.12.10">
    <property type="entry name" value="Lyase 2-enoyl-coa Hydratase, Chain A, domain 2"/>
    <property type="match status" value="1"/>
</dbReference>
<dbReference type="PANTHER" id="PTHR11941">
    <property type="entry name" value="ENOYL-COA HYDRATASE-RELATED"/>
    <property type="match status" value="1"/>
</dbReference>
<keyword evidence="7" id="KW-1185">Reference proteome</keyword>
<dbReference type="InterPro" id="IPR029045">
    <property type="entry name" value="ClpP/crotonase-like_dom_sf"/>
</dbReference>
<gene>
    <name evidence="6" type="ORF">G3I59_37360</name>
</gene>
<dbReference type="PROSITE" id="PS00166">
    <property type="entry name" value="ENOYL_COA_HYDRATASE"/>
    <property type="match status" value="1"/>
</dbReference>
<comment type="similarity">
    <text evidence="1 5">Belongs to the enoyl-CoA hydratase/isomerase family.</text>
</comment>
<dbReference type="RefSeq" id="WP_067587853.1">
    <property type="nucleotide sequence ID" value="NZ_JAAGNC010000189.1"/>
</dbReference>
<name>A0ABX0BZV4_9PSEU</name>